<evidence type="ECO:0000313" key="6">
    <source>
        <dbReference type="EMBL" id="JAC94849.1"/>
    </source>
</evidence>
<organism evidence="6">
    <name type="scientific">Unedogemmula bisaya</name>
    <name type="common">Sea snail</name>
    <name type="synonym">Lophiotoma bisaya</name>
    <dbReference type="NCBI Taxonomy" id="746885"/>
    <lineage>
        <taxon>Eukaryota</taxon>
        <taxon>Metazoa</taxon>
        <taxon>Spiralia</taxon>
        <taxon>Lophotrochozoa</taxon>
        <taxon>Mollusca</taxon>
        <taxon>Gastropoda</taxon>
        <taxon>Caenogastropoda</taxon>
        <taxon>Neogastropoda</taxon>
        <taxon>Conoidea</taxon>
        <taxon>Turridae</taxon>
        <taxon>Unedogemmula</taxon>
    </lineage>
</organism>
<sequence>MMAKQMITLLVLLLLSLQQGTDGRSVHWLKKKKASRSFADFLKTGDDDTNTLFCPDVICARYEDCDLFCSLCDMSIPLNWRCSM</sequence>
<name>A0A098LY03_UNEBI</name>
<reference evidence="6" key="1">
    <citation type="journal article" date="2014" name="Toxicon">
        <title>A bioinformatics survey for conotoxin-like sequences in three turrid snail venom duct transcriptomes.</title>
        <authorList>
            <person name="Gonzales D.T."/>
            <person name="Saloma C.P."/>
        </authorList>
    </citation>
    <scope>NUCLEOTIDE SEQUENCE</scope>
    <source>
        <tissue evidence="6">Venom duct</tissue>
    </source>
</reference>
<dbReference type="EMBL" id="GBQY01000008">
    <property type="protein sequence ID" value="JAC94849.1"/>
    <property type="molecule type" value="Transcribed_RNA"/>
</dbReference>
<dbReference type="GO" id="GO:0005576">
    <property type="term" value="C:extracellular region"/>
    <property type="evidence" value="ECO:0007669"/>
    <property type="project" value="UniProtKB-SubCell"/>
</dbReference>
<dbReference type="AlphaFoldDB" id="A0A098LY03"/>
<keyword evidence="2" id="KW-0964">Secreted</keyword>
<evidence type="ECO:0000256" key="5">
    <source>
        <dbReference type="SAM" id="SignalP"/>
    </source>
</evidence>
<proteinExistence type="inferred from homology"/>
<comment type="subcellular location">
    <subcellularLocation>
        <location evidence="1">Secreted</location>
    </subcellularLocation>
</comment>
<feature type="chain" id="PRO_5001944944" evidence="5">
    <location>
        <begin position="24"/>
        <end position="84"/>
    </location>
</feature>
<evidence type="ECO:0000256" key="3">
    <source>
        <dbReference type="ARBA" id="ARBA00023157"/>
    </source>
</evidence>
<comment type="similarity">
    <text evidence="4">Belongs to the Pg turripeptide superfamily.</text>
</comment>
<evidence type="ECO:0000256" key="4">
    <source>
        <dbReference type="ARBA" id="ARBA00035016"/>
    </source>
</evidence>
<dbReference type="PRINTS" id="PR02080">
    <property type="entry name" value="TOXINPGFAMLY"/>
</dbReference>
<accession>A0A098LY03</accession>
<keyword evidence="3" id="KW-1015">Disulfide bond</keyword>
<evidence type="ECO:0000256" key="2">
    <source>
        <dbReference type="ARBA" id="ARBA00022525"/>
    </source>
</evidence>
<keyword evidence="5" id="KW-0732">Signal</keyword>
<evidence type="ECO:0000256" key="1">
    <source>
        <dbReference type="ARBA" id="ARBA00004613"/>
    </source>
</evidence>
<protein>
    <submittedName>
        <fullName evidence="6">Ubs_08 putative toxin</fullName>
    </submittedName>
</protein>
<dbReference type="InterPro" id="IPR026210">
    <property type="entry name" value="Toxin_Pg"/>
</dbReference>
<reference evidence="6" key="2">
    <citation type="submission" date="2014-09" db="EMBL/GenBank/DDBJ databases">
        <authorList>
            <person name="Gonzales D.T.T."/>
            <person name="Saloma C.P."/>
        </authorList>
    </citation>
    <scope>NUCLEOTIDE SEQUENCE</scope>
    <source>
        <tissue evidence="6">Venom duct</tissue>
    </source>
</reference>
<feature type="signal peptide" evidence="5">
    <location>
        <begin position="1"/>
        <end position="23"/>
    </location>
</feature>